<evidence type="ECO:0000256" key="12">
    <source>
        <dbReference type="ARBA" id="ARBA00022723"/>
    </source>
</evidence>
<keyword evidence="13" id="KW-0967">Endosome</keyword>
<dbReference type="GO" id="GO:0005634">
    <property type="term" value="C:nucleus"/>
    <property type="evidence" value="ECO:0007669"/>
    <property type="project" value="UniProtKB-SubCell"/>
</dbReference>
<dbReference type="SUPFAM" id="SSF140111">
    <property type="entry name" value="Endosomal sorting complex assembly domain"/>
    <property type="match status" value="1"/>
</dbReference>
<evidence type="ECO:0000256" key="10">
    <source>
        <dbReference type="ARBA" id="ARBA00022454"/>
    </source>
</evidence>
<dbReference type="InterPro" id="IPR009851">
    <property type="entry name" value="Mod_r"/>
</dbReference>
<sequence>MSWFFASSKGSGPLPALNSLQQQRQRQIESLKAAHPSLAEIQKDVEYRIPFTVNNSTISVNILLPPQFPQEKPVVSVYPPVGHHLIDSNNGTMITSPLITNFGMHADLGKVIQSLLDEFWKSPPVLMSTGPAGFPYMYKPSGIPPYPSQAFHYGPRHVGPSQTPPPGSGPAPSHPAVDIAHELPRAPAPYGLITELPLPVPTGDSELGLNGHIYKMPEIPESFPELCDNTLTQLSDMSENEDVLLEFFVSLPQLKQVTSDKEELVNSIVEMAKKNLHMEPQLEGKRQEMLYKYEQLMQMKSAFETKMQRQHELSESCSLSTLQARLKVAAHQAEEESEETAENFLEGRIDIDEFLTSFMEKRTLCHSRRAKEEKLQQSINTHARLCIPEEDNTEGGLCAGNMSRQLGDSHRRFLQTMMAIGITNEQEAKALYQHCCETHKTQCVPDKLDEFIEAINSRLQPMFMQIRKGMSEENGLQYYALVNMAETDITRMTSDYADNELELFRKTIDLIVSSENGKASSTDILNSTDTMTSKKMKKSETEHLLTRLVQDKWLCERRGEYTLSTRCIIEMEPYIRAMFQDQVKVCHICHNIAFQCQICENPSCGIKIHNPCVARYFKGRMEPRCPACEDFWPHEIPEVRGLRSQSKK</sequence>
<evidence type="ECO:0000256" key="5">
    <source>
        <dbReference type="ARBA" id="ARBA00007617"/>
    </source>
</evidence>
<dbReference type="PANTHER" id="PTHR20973">
    <property type="entry name" value="NON-SMC ELEMENT 1-RELATED"/>
    <property type="match status" value="1"/>
</dbReference>
<dbReference type="InterPro" id="IPR036388">
    <property type="entry name" value="WH-like_DNA-bd_sf"/>
</dbReference>
<evidence type="ECO:0000256" key="13">
    <source>
        <dbReference type="ARBA" id="ARBA00022753"/>
    </source>
</evidence>
<comment type="catalytic activity">
    <reaction evidence="1">
        <text>S-ubiquitinyl-[E2 ubiquitin-conjugating enzyme]-L-cysteine + [acceptor protein]-L-lysine = [E2 ubiquitin-conjugating enzyme]-L-cysteine + N(6)-ubiquitinyl-[acceptor protein]-L-lysine.</text>
        <dbReference type="EC" id="2.3.2.27"/>
    </reaction>
</comment>
<evidence type="ECO:0000256" key="6">
    <source>
        <dbReference type="ARBA" id="ARBA00010258"/>
    </source>
</evidence>
<evidence type="ECO:0000256" key="16">
    <source>
        <dbReference type="ARBA" id="ARBA00022786"/>
    </source>
</evidence>
<reference evidence="28 29" key="1">
    <citation type="submission" date="2021-06" db="EMBL/GenBank/DDBJ databases">
        <authorList>
            <person name="Palmer J.M."/>
        </authorList>
    </citation>
    <scope>NUCLEOTIDE SEQUENCE [LARGE SCALE GENOMIC DNA]</scope>
    <source>
        <strain evidence="28 29">MEX-2019</strain>
        <tissue evidence="28">Muscle</tissue>
    </source>
</reference>
<keyword evidence="15 23" id="KW-0863">Zinc-finger</keyword>
<evidence type="ECO:0000313" key="29">
    <source>
        <dbReference type="Proteomes" id="UP001311232"/>
    </source>
</evidence>
<protein>
    <recommendedName>
        <fullName evidence="8">Non-structural maintenance of chromosomes element 1 homolog</fullName>
        <ecNumber evidence="7">2.3.2.27</ecNumber>
    </recommendedName>
</protein>
<dbReference type="GO" id="GO:0000813">
    <property type="term" value="C:ESCRT I complex"/>
    <property type="evidence" value="ECO:0007669"/>
    <property type="project" value="UniProtKB-ARBA"/>
</dbReference>
<keyword evidence="21" id="KW-0234">DNA repair</keyword>
<dbReference type="GO" id="GO:0061630">
    <property type="term" value="F:ubiquitin protein ligase activity"/>
    <property type="evidence" value="ECO:0007669"/>
    <property type="project" value="UniProtKB-EC"/>
</dbReference>
<evidence type="ECO:0000256" key="19">
    <source>
        <dbReference type="ARBA" id="ARBA00022927"/>
    </source>
</evidence>
<dbReference type="Pfam" id="PF07200">
    <property type="entry name" value="Mod_r"/>
    <property type="match status" value="1"/>
</dbReference>
<keyword evidence="17" id="KW-0862">Zinc</keyword>
<dbReference type="PROSITE" id="PS50089">
    <property type="entry name" value="ZF_RING_2"/>
    <property type="match status" value="1"/>
</dbReference>
<dbReference type="GO" id="GO:0015031">
    <property type="term" value="P:protein transport"/>
    <property type="evidence" value="ECO:0007669"/>
    <property type="project" value="UniProtKB-UniRule"/>
</dbReference>
<dbReference type="PANTHER" id="PTHR20973:SF0">
    <property type="entry name" value="NON-STRUCTURAL MAINTENANCE OF CHROMOSOMES ELEMENT 1 HOMOLOG"/>
    <property type="match status" value="1"/>
</dbReference>
<evidence type="ECO:0000256" key="15">
    <source>
        <dbReference type="ARBA" id="ARBA00022771"/>
    </source>
</evidence>
<feature type="domain" description="RING-type" evidence="26">
    <location>
        <begin position="586"/>
        <end position="629"/>
    </location>
</feature>
<keyword evidence="16" id="KW-0833">Ubl conjugation pathway</keyword>
<comment type="caution">
    <text evidence="28">The sequence shown here is derived from an EMBL/GenBank/DDBJ whole genome shotgun (WGS) entry which is preliminary data.</text>
</comment>
<dbReference type="CDD" id="cd11685">
    <property type="entry name" value="UEV_TSG101-like"/>
    <property type="match status" value="1"/>
</dbReference>
<keyword evidence="12" id="KW-0479">Metal-binding</keyword>
<evidence type="ECO:0000259" key="26">
    <source>
        <dbReference type="PROSITE" id="PS50089"/>
    </source>
</evidence>
<keyword evidence="19 24" id="KW-0653">Protein transport</keyword>
<evidence type="ECO:0000256" key="18">
    <source>
        <dbReference type="ARBA" id="ARBA00022895"/>
    </source>
</evidence>
<dbReference type="GO" id="GO:0008270">
    <property type="term" value="F:zinc ion binding"/>
    <property type="evidence" value="ECO:0007669"/>
    <property type="project" value="UniProtKB-KW"/>
</dbReference>
<dbReference type="InterPro" id="IPR011513">
    <property type="entry name" value="Nse1"/>
</dbReference>
<evidence type="ECO:0000256" key="4">
    <source>
        <dbReference type="ARBA" id="ARBA00004574"/>
    </source>
</evidence>
<evidence type="ECO:0000256" key="14">
    <source>
        <dbReference type="ARBA" id="ARBA00022763"/>
    </source>
</evidence>
<dbReference type="CDD" id="cd16493">
    <property type="entry name" value="RING-CH-C4HC3_NSE1"/>
    <property type="match status" value="1"/>
</dbReference>
<dbReference type="FunFam" id="1.10.287.660:FF:000002">
    <property type="entry name" value="Vacuolar protein sorting-associated protein 37A"/>
    <property type="match status" value="1"/>
</dbReference>
<dbReference type="InterPro" id="IPR029012">
    <property type="entry name" value="Helix_hairpin_bin_sf"/>
</dbReference>
<dbReference type="FunFam" id="1.10.10.10:FF:000270">
    <property type="entry name" value="Non-structural maintenance of chromosomes element 1 homolog"/>
    <property type="match status" value="1"/>
</dbReference>
<evidence type="ECO:0000256" key="3">
    <source>
        <dbReference type="ARBA" id="ARBA00004177"/>
    </source>
</evidence>
<dbReference type="Gene3D" id="3.30.40.10">
    <property type="entry name" value="Zinc/RING finger domain, C3HC4 (zinc finger)"/>
    <property type="match status" value="1"/>
</dbReference>
<proteinExistence type="inferred from homology"/>
<keyword evidence="22" id="KW-0539">Nucleus</keyword>
<dbReference type="Pfam" id="PF08746">
    <property type="entry name" value="zf-RING-like"/>
    <property type="match status" value="1"/>
</dbReference>
<evidence type="ECO:0000256" key="21">
    <source>
        <dbReference type="ARBA" id="ARBA00023204"/>
    </source>
</evidence>
<keyword evidence="18" id="KW-0779">Telomere</keyword>
<keyword evidence="14" id="KW-0227">DNA damage</keyword>
<dbReference type="GO" id="GO:0000724">
    <property type="term" value="P:double-strand break repair via homologous recombination"/>
    <property type="evidence" value="ECO:0007669"/>
    <property type="project" value="TreeGrafter"/>
</dbReference>
<dbReference type="PROSITE" id="PS51314">
    <property type="entry name" value="VPS37_C"/>
    <property type="match status" value="1"/>
</dbReference>
<evidence type="ECO:0000256" key="2">
    <source>
        <dbReference type="ARBA" id="ARBA00004123"/>
    </source>
</evidence>
<dbReference type="InterPro" id="IPR013083">
    <property type="entry name" value="Znf_RING/FYVE/PHD"/>
</dbReference>
<evidence type="ECO:0000256" key="17">
    <source>
        <dbReference type="ARBA" id="ARBA00022833"/>
    </source>
</evidence>
<accession>A0AAV9RC58</accession>
<dbReference type="EC" id="2.3.2.27" evidence="7"/>
<evidence type="ECO:0000256" key="25">
    <source>
        <dbReference type="SAM" id="MobiDB-lite"/>
    </source>
</evidence>
<keyword evidence="20" id="KW-0233">DNA recombination</keyword>
<dbReference type="Gene3D" id="1.10.10.10">
    <property type="entry name" value="Winged helix-like DNA-binding domain superfamily/Winged helix DNA-binding domain"/>
    <property type="match status" value="1"/>
</dbReference>
<feature type="domain" description="VPS37 C-terminal" evidence="27">
    <location>
        <begin position="300"/>
        <end position="389"/>
    </location>
</feature>
<evidence type="ECO:0000256" key="9">
    <source>
        <dbReference type="ARBA" id="ARBA00022448"/>
    </source>
</evidence>
<dbReference type="FunFam" id="3.90.1150.220:FF:000001">
    <property type="entry name" value="Non-structural maintenance of chromosomes element 1 homolog"/>
    <property type="match status" value="1"/>
</dbReference>
<keyword evidence="10" id="KW-0158">Chromosome</keyword>
<evidence type="ECO:0000256" key="23">
    <source>
        <dbReference type="PROSITE-ProRule" id="PRU00175"/>
    </source>
</evidence>
<evidence type="ECO:0000256" key="1">
    <source>
        <dbReference type="ARBA" id="ARBA00000900"/>
    </source>
</evidence>
<dbReference type="InterPro" id="IPR014857">
    <property type="entry name" value="Nse1_RING_C4HC3-type"/>
</dbReference>
<keyword evidence="9 24" id="KW-0813">Transport</keyword>
<comment type="similarity">
    <text evidence="5">Belongs to the VPS37 family.</text>
</comment>
<evidence type="ECO:0000256" key="8">
    <source>
        <dbReference type="ARBA" id="ARBA00019422"/>
    </source>
</evidence>
<dbReference type="Gene3D" id="1.10.287.660">
    <property type="entry name" value="Helix hairpin bin"/>
    <property type="match status" value="1"/>
</dbReference>
<dbReference type="EMBL" id="JAHHUM010002153">
    <property type="protein sequence ID" value="KAK5605815.1"/>
    <property type="molecule type" value="Genomic_DNA"/>
</dbReference>
<evidence type="ECO:0000256" key="24">
    <source>
        <dbReference type="PROSITE-ProRule" id="PRU00646"/>
    </source>
</evidence>
<dbReference type="SUPFAM" id="SSF54495">
    <property type="entry name" value="UBC-like"/>
    <property type="match status" value="1"/>
</dbReference>
<dbReference type="Proteomes" id="UP001311232">
    <property type="component" value="Unassembled WGS sequence"/>
</dbReference>
<dbReference type="InterPro" id="IPR001841">
    <property type="entry name" value="Znf_RING"/>
</dbReference>
<dbReference type="Pfam" id="PF07574">
    <property type="entry name" value="SMC_Nse1"/>
    <property type="match status" value="1"/>
</dbReference>
<comment type="similarity">
    <text evidence="6">Belongs to the NSE1 family.</text>
</comment>
<evidence type="ECO:0000313" key="28">
    <source>
        <dbReference type="EMBL" id="KAK5605815.1"/>
    </source>
</evidence>
<organism evidence="28 29">
    <name type="scientific">Crenichthys baileyi</name>
    <name type="common">White River springfish</name>
    <dbReference type="NCBI Taxonomy" id="28760"/>
    <lineage>
        <taxon>Eukaryota</taxon>
        <taxon>Metazoa</taxon>
        <taxon>Chordata</taxon>
        <taxon>Craniata</taxon>
        <taxon>Vertebrata</taxon>
        <taxon>Euteleostomi</taxon>
        <taxon>Actinopterygii</taxon>
        <taxon>Neopterygii</taxon>
        <taxon>Teleostei</taxon>
        <taxon>Neoteleostei</taxon>
        <taxon>Acanthomorphata</taxon>
        <taxon>Ovalentaria</taxon>
        <taxon>Atherinomorphae</taxon>
        <taxon>Cyprinodontiformes</taxon>
        <taxon>Goodeidae</taxon>
        <taxon>Crenichthys</taxon>
    </lineage>
</organism>
<evidence type="ECO:0000256" key="20">
    <source>
        <dbReference type="ARBA" id="ARBA00023172"/>
    </source>
</evidence>
<dbReference type="Gene3D" id="3.90.1150.220">
    <property type="match status" value="1"/>
</dbReference>
<keyword evidence="29" id="KW-1185">Reference proteome</keyword>
<name>A0AAV9RC58_9TELE</name>
<dbReference type="InterPro" id="IPR037202">
    <property type="entry name" value="ESCRT_assembly_dom"/>
</dbReference>
<dbReference type="GO" id="GO:0000781">
    <property type="term" value="C:chromosome, telomeric region"/>
    <property type="evidence" value="ECO:0007669"/>
    <property type="project" value="UniProtKB-SubCell"/>
</dbReference>
<evidence type="ECO:0000259" key="27">
    <source>
        <dbReference type="PROSITE" id="PS51314"/>
    </source>
</evidence>
<keyword evidence="11" id="KW-0808">Transferase</keyword>
<dbReference type="InterPro" id="IPR016135">
    <property type="entry name" value="UBQ-conjugating_enzyme/RWD"/>
</dbReference>
<evidence type="ECO:0000256" key="22">
    <source>
        <dbReference type="ARBA" id="ARBA00023242"/>
    </source>
</evidence>
<comment type="subcellular location">
    <subcellularLocation>
        <location evidence="4">Chromosome</location>
        <location evidence="4">Telomere</location>
    </subcellularLocation>
    <subcellularLocation>
        <location evidence="3">Endosome</location>
    </subcellularLocation>
    <subcellularLocation>
        <location evidence="2">Nucleus</location>
    </subcellularLocation>
</comment>
<feature type="region of interest" description="Disordered" evidence="25">
    <location>
        <begin position="1"/>
        <end position="20"/>
    </location>
</feature>
<evidence type="ECO:0000256" key="11">
    <source>
        <dbReference type="ARBA" id="ARBA00022679"/>
    </source>
</evidence>
<feature type="compositionally biased region" description="Pro residues" evidence="25">
    <location>
        <begin position="162"/>
        <end position="173"/>
    </location>
</feature>
<dbReference type="AlphaFoldDB" id="A0AAV9RC58"/>
<gene>
    <name evidence="28" type="ORF">CRENBAI_005414</name>
</gene>
<feature type="region of interest" description="Disordered" evidence="25">
    <location>
        <begin position="154"/>
        <end position="177"/>
    </location>
</feature>
<dbReference type="GO" id="GO:0030915">
    <property type="term" value="C:Smc5-Smc6 complex"/>
    <property type="evidence" value="ECO:0007669"/>
    <property type="project" value="InterPro"/>
</dbReference>
<evidence type="ECO:0000256" key="7">
    <source>
        <dbReference type="ARBA" id="ARBA00012483"/>
    </source>
</evidence>